<dbReference type="EMBL" id="JAGFBS010000067">
    <property type="protein sequence ID" value="KAG6369754.1"/>
    <property type="molecule type" value="Genomic_DNA"/>
</dbReference>
<dbReference type="InterPro" id="IPR049233">
    <property type="entry name" value="DUF6830"/>
</dbReference>
<gene>
    <name evidence="3" type="ORF">JVT61DRAFT_13625</name>
</gene>
<proteinExistence type="predicted"/>
<dbReference type="AlphaFoldDB" id="A0A8I2YD29"/>
<dbReference type="InterPro" id="IPR041078">
    <property type="entry name" value="Plavaka"/>
</dbReference>
<name>A0A8I2YD29_9AGAM</name>
<dbReference type="OrthoDB" id="3232986at2759"/>
<evidence type="ECO:0000313" key="4">
    <source>
        <dbReference type="Proteomes" id="UP000683000"/>
    </source>
</evidence>
<comment type="caution">
    <text evidence="3">The sequence shown here is derived from an EMBL/GenBank/DDBJ whole genome shotgun (WGS) entry which is preliminary data.</text>
</comment>
<feature type="domain" description="DUF6830" evidence="2">
    <location>
        <begin position="673"/>
        <end position="736"/>
    </location>
</feature>
<dbReference type="Pfam" id="PF18759">
    <property type="entry name" value="Plavaka"/>
    <property type="match status" value="1"/>
</dbReference>
<feature type="region of interest" description="Disordered" evidence="1">
    <location>
        <begin position="24"/>
        <end position="47"/>
    </location>
</feature>
<evidence type="ECO:0000313" key="3">
    <source>
        <dbReference type="EMBL" id="KAG6369754.1"/>
    </source>
</evidence>
<organism evidence="3 4">
    <name type="scientific">Boletus reticuloceps</name>
    <dbReference type="NCBI Taxonomy" id="495285"/>
    <lineage>
        <taxon>Eukaryota</taxon>
        <taxon>Fungi</taxon>
        <taxon>Dikarya</taxon>
        <taxon>Basidiomycota</taxon>
        <taxon>Agaricomycotina</taxon>
        <taxon>Agaricomycetes</taxon>
        <taxon>Agaricomycetidae</taxon>
        <taxon>Boletales</taxon>
        <taxon>Boletineae</taxon>
        <taxon>Boletaceae</taxon>
        <taxon>Boletoideae</taxon>
        <taxon>Boletus</taxon>
    </lineage>
</organism>
<dbReference type="Pfam" id="PF20722">
    <property type="entry name" value="DUF6830"/>
    <property type="match status" value="1"/>
</dbReference>
<feature type="region of interest" description="Disordered" evidence="1">
    <location>
        <begin position="629"/>
        <end position="657"/>
    </location>
</feature>
<protein>
    <recommendedName>
        <fullName evidence="2">DUF6830 domain-containing protein</fullName>
    </recommendedName>
</protein>
<evidence type="ECO:0000256" key="1">
    <source>
        <dbReference type="SAM" id="MobiDB-lite"/>
    </source>
</evidence>
<dbReference type="Proteomes" id="UP000683000">
    <property type="component" value="Unassembled WGS sequence"/>
</dbReference>
<evidence type="ECO:0000259" key="2">
    <source>
        <dbReference type="Pfam" id="PF20722"/>
    </source>
</evidence>
<reference evidence="3" key="1">
    <citation type="submission" date="2021-03" db="EMBL/GenBank/DDBJ databases">
        <title>Evolutionary innovations through gain and loss of genes in the ectomycorrhizal Boletales.</title>
        <authorList>
            <person name="Wu G."/>
            <person name="Miyauchi S."/>
            <person name="Morin E."/>
            <person name="Yang Z.-L."/>
            <person name="Xu J."/>
            <person name="Martin F.M."/>
        </authorList>
    </citation>
    <scope>NUCLEOTIDE SEQUENCE</scope>
    <source>
        <strain evidence="3">BR01</strain>
    </source>
</reference>
<sequence>MNQPSVACGSLIPAYNPPVVQVNNPQDDPCTQPALSSLHQPSHQPEPAVHTYPNHLYDQVPDDFYPNETDDLDQDFAAGEVEYHPNVPNTFHGGKMFMDDLFSDKLATWILALAFWSQYGSNRQLFVIGFGGHAFLYFASQCNEFGLTSGQIKTLTISFQSARQLHSFMNGDVAGWTSLEISSTVPVGSNQVHFTLTLNTTSLLPLKRSGQQLLGLCASSMKIGTLEIMHGNYSALPDGSTLLGVMLSSDKTNISVMSGNHMVHPLLISLANIDADIRSQGALHGHLLLTLLPVPSFIHKTSRVRGLLSDRLFYQCLDFILRPLKVAATVGVMMSDPVGNLCYCYMLLVAYVADTPEQGLITCTSTRASSISNVLYHQFGDNVLYPNCTADQTRNKIHTICSECSPDDYIKFLKYAKIYGLNGVDVPFWVNWPLSSPARFLLPEILHHLHRFFFNHDLQWCITALGSDEINYCYMLIQTLVGYRAFKEGISKLKQVTGWDHRSMQRYIIAIIAGAVPPRFMIAVHTPMDFQYLTQMPSFHEHSLQQLDAALRLFHDHKDSIITIGACSEHFHIPKLELLQHVVPSVRDSGAPMQWSTDVTEHAHIACHLDCADKCFRFDLATRIASVLSPDHQSNGDEDEDNNNNNGGGQEHEPDEETQNLLLYRTPTRKTVNYFHIAQVLASNPLPRVLQPLRTFASSTTAIHLTLKPSSSVSIAVASDSFGLPDLYDAIRGCLELLVWRAP</sequence>
<keyword evidence="4" id="KW-1185">Reference proteome</keyword>
<feature type="compositionally biased region" description="Polar residues" evidence="1">
    <location>
        <begin position="33"/>
        <end position="43"/>
    </location>
</feature>
<accession>A0A8I2YD29</accession>